<dbReference type="Pfam" id="PF01507">
    <property type="entry name" value="PAPS_reduct"/>
    <property type="match status" value="1"/>
</dbReference>
<organism evidence="15 16">
    <name type="scientific">Cherax quadricarinatus</name>
    <name type="common">Australian red claw crayfish</name>
    <dbReference type="NCBI Taxonomy" id="27406"/>
    <lineage>
        <taxon>Eukaryota</taxon>
        <taxon>Metazoa</taxon>
        <taxon>Ecdysozoa</taxon>
        <taxon>Arthropoda</taxon>
        <taxon>Crustacea</taxon>
        <taxon>Multicrustacea</taxon>
        <taxon>Malacostraca</taxon>
        <taxon>Eumalacostraca</taxon>
        <taxon>Eucarida</taxon>
        <taxon>Decapoda</taxon>
        <taxon>Pleocyemata</taxon>
        <taxon>Astacidea</taxon>
        <taxon>Parastacoidea</taxon>
        <taxon>Parastacidae</taxon>
        <taxon>Cherax</taxon>
    </lineage>
</organism>
<accession>A0AAW0WZ01</accession>
<comment type="catalytic activity">
    <reaction evidence="13">
        <text>FMN + ATP + H(+) = FAD + diphosphate</text>
        <dbReference type="Rhea" id="RHEA:17237"/>
        <dbReference type="ChEBI" id="CHEBI:15378"/>
        <dbReference type="ChEBI" id="CHEBI:30616"/>
        <dbReference type="ChEBI" id="CHEBI:33019"/>
        <dbReference type="ChEBI" id="CHEBI:57692"/>
        <dbReference type="ChEBI" id="CHEBI:58210"/>
        <dbReference type="EC" id="2.7.7.2"/>
    </reaction>
</comment>
<dbReference type="InterPro" id="IPR002500">
    <property type="entry name" value="PAPS_reduct_dom"/>
</dbReference>
<dbReference type="PANTHER" id="PTHR23293:SF9">
    <property type="entry name" value="FAD SYNTHASE"/>
    <property type="match status" value="1"/>
</dbReference>
<dbReference type="GO" id="GO:0005524">
    <property type="term" value="F:ATP binding"/>
    <property type="evidence" value="ECO:0007669"/>
    <property type="project" value="UniProtKB-KW"/>
</dbReference>
<dbReference type="SMART" id="SM00852">
    <property type="entry name" value="MoCF_biosynth"/>
    <property type="match status" value="1"/>
</dbReference>
<dbReference type="PANTHER" id="PTHR23293">
    <property type="entry name" value="FAD SYNTHETASE-RELATED FMN ADENYLYLTRANSFERASE"/>
    <property type="match status" value="1"/>
</dbReference>
<dbReference type="SUPFAM" id="SSF52402">
    <property type="entry name" value="Adenine nucleotide alpha hydrolases-like"/>
    <property type="match status" value="1"/>
</dbReference>
<dbReference type="GO" id="GO:0003919">
    <property type="term" value="F:FMN adenylyltransferase activity"/>
    <property type="evidence" value="ECO:0007669"/>
    <property type="project" value="UniProtKB-EC"/>
</dbReference>
<evidence type="ECO:0000313" key="15">
    <source>
        <dbReference type="EMBL" id="KAK8737321.1"/>
    </source>
</evidence>
<evidence type="ECO:0000256" key="11">
    <source>
        <dbReference type="ARBA" id="ARBA00031145"/>
    </source>
</evidence>
<dbReference type="Gene3D" id="3.40.50.620">
    <property type="entry name" value="HUPs"/>
    <property type="match status" value="1"/>
</dbReference>
<comment type="pathway">
    <text evidence="1">Cofactor biosynthesis; FAD biosynthesis; FAD from FMN: step 1/1.</text>
</comment>
<dbReference type="Pfam" id="PF24102">
    <property type="entry name" value="FLAD1_M"/>
    <property type="match status" value="1"/>
</dbReference>
<protein>
    <recommendedName>
        <fullName evidence="3">FAD synthase</fullName>
        <ecNumber evidence="3">2.7.7.2</ecNumber>
    </recommendedName>
    <alternativeName>
        <fullName evidence="11">FAD pyrophosphorylase</fullName>
    </alternativeName>
    <alternativeName>
        <fullName evidence="12">FMN adenylyltransferase</fullName>
    </alternativeName>
</protein>
<reference evidence="15 16" key="1">
    <citation type="journal article" date="2024" name="BMC Genomics">
        <title>Genome assembly of redclaw crayfish (Cherax quadricarinatus) provides insights into its immune adaptation and hypoxia tolerance.</title>
        <authorList>
            <person name="Liu Z."/>
            <person name="Zheng J."/>
            <person name="Li H."/>
            <person name="Fang K."/>
            <person name="Wang S."/>
            <person name="He J."/>
            <person name="Zhou D."/>
            <person name="Weng S."/>
            <person name="Chi M."/>
            <person name="Gu Z."/>
            <person name="He J."/>
            <person name="Li F."/>
            <person name="Wang M."/>
        </authorList>
    </citation>
    <scope>NUCLEOTIDE SEQUENCE [LARGE SCALE GENOMIC DNA]</scope>
    <source>
        <strain evidence="15">ZL_2023a</strain>
    </source>
</reference>
<dbReference type="Pfam" id="PF00994">
    <property type="entry name" value="MoCF_biosynth"/>
    <property type="match status" value="1"/>
</dbReference>
<evidence type="ECO:0000256" key="5">
    <source>
        <dbReference type="ARBA" id="ARBA00022643"/>
    </source>
</evidence>
<keyword evidence="7" id="KW-0548">Nucleotidyltransferase</keyword>
<evidence type="ECO:0000256" key="3">
    <source>
        <dbReference type="ARBA" id="ARBA00012393"/>
    </source>
</evidence>
<evidence type="ECO:0000256" key="1">
    <source>
        <dbReference type="ARBA" id="ARBA00004726"/>
    </source>
</evidence>
<dbReference type="InterPro" id="IPR014729">
    <property type="entry name" value="Rossmann-like_a/b/a_fold"/>
</dbReference>
<keyword evidence="6" id="KW-0808">Transferase</keyword>
<keyword evidence="16" id="KW-1185">Reference proteome</keyword>
<dbReference type="EC" id="2.7.7.2" evidence="3"/>
<dbReference type="InterPro" id="IPR036425">
    <property type="entry name" value="MoaB/Mog-like_dom_sf"/>
</dbReference>
<evidence type="ECO:0000256" key="4">
    <source>
        <dbReference type="ARBA" id="ARBA00022630"/>
    </source>
</evidence>
<evidence type="ECO:0000256" key="8">
    <source>
        <dbReference type="ARBA" id="ARBA00022741"/>
    </source>
</evidence>
<comment type="similarity">
    <text evidence="2">In the N-terminal section; belongs to the MoaB/Mog family.</text>
</comment>
<dbReference type="EMBL" id="JARKIK010000042">
    <property type="protein sequence ID" value="KAK8737321.1"/>
    <property type="molecule type" value="Genomic_DNA"/>
</dbReference>
<keyword evidence="4" id="KW-0285">Flavoprotein</keyword>
<dbReference type="CDD" id="cd00885">
    <property type="entry name" value="cinA"/>
    <property type="match status" value="1"/>
</dbReference>
<dbReference type="Proteomes" id="UP001445076">
    <property type="component" value="Unassembled WGS sequence"/>
</dbReference>
<dbReference type="CDD" id="cd23948">
    <property type="entry name" value="FAD_synthase"/>
    <property type="match status" value="1"/>
</dbReference>
<keyword evidence="5" id="KW-0288">FMN</keyword>
<dbReference type="SUPFAM" id="SSF53218">
    <property type="entry name" value="Molybdenum cofactor biosynthesis proteins"/>
    <property type="match status" value="1"/>
</dbReference>
<evidence type="ECO:0000256" key="12">
    <source>
        <dbReference type="ARBA" id="ARBA00031871"/>
    </source>
</evidence>
<proteinExistence type="inferred from homology"/>
<evidence type="ECO:0000256" key="13">
    <source>
        <dbReference type="ARBA" id="ARBA00049494"/>
    </source>
</evidence>
<gene>
    <name evidence="15" type="ORF">OTU49_004441</name>
</gene>
<evidence type="ECO:0000313" key="16">
    <source>
        <dbReference type="Proteomes" id="UP001445076"/>
    </source>
</evidence>
<name>A0AAW0WZ01_CHEQU</name>
<evidence type="ECO:0000256" key="7">
    <source>
        <dbReference type="ARBA" id="ARBA00022695"/>
    </source>
</evidence>
<keyword evidence="8" id="KW-0547">Nucleotide-binding</keyword>
<evidence type="ECO:0000256" key="6">
    <source>
        <dbReference type="ARBA" id="ARBA00022679"/>
    </source>
</evidence>
<keyword evidence="10" id="KW-0067">ATP-binding</keyword>
<evidence type="ECO:0000256" key="9">
    <source>
        <dbReference type="ARBA" id="ARBA00022827"/>
    </source>
</evidence>
<evidence type="ECO:0000256" key="2">
    <source>
        <dbReference type="ARBA" id="ARBA00007589"/>
    </source>
</evidence>
<dbReference type="Gene3D" id="3.40.980.10">
    <property type="entry name" value="MoaB/Mog-like domain"/>
    <property type="match status" value="1"/>
</dbReference>
<sequence>MTSQRHQDVADQLPDSIPTAGLIIIGDEILKGQTQDTNTYFLTRKLHNLGVKVKRISVIPDDVQTIADEVAAFSKQFTFVLTSGGIGPTHDDITFEGVAVAFGEKVHPHPMLVQFISSYFKTDDLSSPAMKMAHIPESAVLHFGEDKSKGIKSRYPIISVRNVTVFPGVPHLLERAFELLGKKLFHTPGMEFCVRVVYLTADEVSIASLLNEVVAEFPSVSFGSYPKLFHSYYKTKITLESLNTEILKEAEQCLRSKLPRDIFIDYKEDTVTSPWEHIDRLLLSSPSLQTPIQEALDILSKCFDRYSAEEICICYNGGKDCLVVLHLAYAMMLRNFPNTKLQAVYITENKVFPQVTEFVQQSINRYDLDCEVIPGPMKGALCQLLKKRPKIKAVIMGTRCSDPYSDTLEFFSATDKDWPPMMRVNAILNWKYNNVWDFIRGLYLPYCSLYDRGYTSLGSQDNTLPNPLLETKDRIGQVMYLPAYQLKQYNMERKGFANTLSSVASDVQVPGDLP</sequence>
<comment type="caution">
    <text evidence="15">The sequence shown here is derived from an EMBL/GenBank/DDBJ whole genome shotgun (WGS) entry which is preliminary data.</text>
</comment>
<feature type="domain" description="MoaB/Mog" evidence="14">
    <location>
        <begin position="21"/>
        <end position="187"/>
    </location>
</feature>
<dbReference type="GO" id="GO:0006747">
    <property type="term" value="P:FAD biosynthetic process"/>
    <property type="evidence" value="ECO:0007669"/>
    <property type="project" value="TreeGrafter"/>
</dbReference>
<dbReference type="InterPro" id="IPR056596">
    <property type="entry name" value="FLAD1_M"/>
</dbReference>
<dbReference type="AlphaFoldDB" id="A0AAW0WZ01"/>
<keyword evidence="9" id="KW-0274">FAD</keyword>
<dbReference type="InterPro" id="IPR001453">
    <property type="entry name" value="MoaB/Mog_dom"/>
</dbReference>
<evidence type="ECO:0000259" key="14">
    <source>
        <dbReference type="SMART" id="SM00852"/>
    </source>
</evidence>
<evidence type="ECO:0000256" key="10">
    <source>
        <dbReference type="ARBA" id="ARBA00022840"/>
    </source>
</evidence>